<dbReference type="PROSITE" id="PS00108">
    <property type="entry name" value="PROTEIN_KINASE_ST"/>
    <property type="match status" value="1"/>
</dbReference>
<evidence type="ECO:0000256" key="7">
    <source>
        <dbReference type="PROSITE-ProRule" id="PRU10141"/>
    </source>
</evidence>
<keyword evidence="6 7" id="KW-0067">ATP-binding</keyword>
<keyword evidence="8" id="KW-0472">Membrane</keyword>
<dbReference type="EMBL" id="CP023994">
    <property type="protein sequence ID" value="AWR21743.1"/>
    <property type="molecule type" value="Genomic_DNA"/>
</dbReference>
<dbReference type="InterPro" id="IPR011009">
    <property type="entry name" value="Kinase-like_dom_sf"/>
</dbReference>
<dbReference type="Proteomes" id="UP000246894">
    <property type="component" value="Chromosome"/>
</dbReference>
<dbReference type="SUPFAM" id="SSF56112">
    <property type="entry name" value="Protein kinase-like (PK-like)"/>
    <property type="match status" value="1"/>
</dbReference>
<dbReference type="EC" id="2.7.11.1" evidence="1"/>
<keyword evidence="11" id="KW-1185">Reference proteome</keyword>
<sequence length="368" mass="39578">MSRRLPSTPPVLPGFTFVRVLGSGGFGDVFLYEQQLPRRNVAVKVLLPEVVNPRVRDMFQSEAQLMSQLSTHPSILSVFEAGVSADGRPYLVTEVCVSGYGERFRAETIPVAEALRTGIRIAAALETAHRANVLHRDIKPGNILVTAYGHPVLSDFGIASSVYLGDNSTAVGLSVPWSAPEVIRESTTGSTASEIWSLGATVYSLLAGRSPFEIPGKDNSPGHLAGRILKSKPQPIGRSDVPARLEEVLNQAMSKNPIDRPHSALEFARQLQQVETSMGLAQTPLDVVGDEWGSTAIVINENDRTALSPLDAHSTPSWRRQGYNSTPAERDELALVAARRRRKLLISVVTGVVAVVAIVTLVLAVVAG</sequence>
<dbReference type="PANTHER" id="PTHR43289">
    <property type="entry name" value="MITOGEN-ACTIVATED PROTEIN KINASE KINASE KINASE 20-RELATED"/>
    <property type="match status" value="1"/>
</dbReference>
<dbReference type="PROSITE" id="PS00107">
    <property type="entry name" value="PROTEIN_KINASE_ATP"/>
    <property type="match status" value="1"/>
</dbReference>
<dbReference type="InterPro" id="IPR017441">
    <property type="entry name" value="Protein_kinase_ATP_BS"/>
</dbReference>
<keyword evidence="3 10" id="KW-0808">Transferase</keyword>
<evidence type="ECO:0000256" key="8">
    <source>
        <dbReference type="SAM" id="Phobius"/>
    </source>
</evidence>
<dbReference type="Pfam" id="PF00069">
    <property type="entry name" value="Pkinase"/>
    <property type="match status" value="1"/>
</dbReference>
<dbReference type="CDD" id="cd14014">
    <property type="entry name" value="STKc_PknB_like"/>
    <property type="match status" value="1"/>
</dbReference>
<dbReference type="RefSeq" id="WP_110233874.1">
    <property type="nucleotide sequence ID" value="NZ_CP023994.1"/>
</dbReference>
<feature type="transmembrane region" description="Helical" evidence="8">
    <location>
        <begin position="344"/>
        <end position="367"/>
    </location>
</feature>
<dbReference type="PANTHER" id="PTHR43289:SF6">
    <property type="entry name" value="SERINE_THREONINE-PROTEIN KINASE NEKL-3"/>
    <property type="match status" value="1"/>
</dbReference>
<name>A0A2Z3S3F8_9MICO</name>
<accession>A0A2Z3S3F8</accession>
<organism evidence="10 11">
    <name type="scientific">Aurantimicrobium photophilum</name>
    <dbReference type="NCBI Taxonomy" id="1987356"/>
    <lineage>
        <taxon>Bacteria</taxon>
        <taxon>Bacillati</taxon>
        <taxon>Actinomycetota</taxon>
        <taxon>Actinomycetes</taxon>
        <taxon>Micrococcales</taxon>
        <taxon>Microbacteriaceae</taxon>
        <taxon>Aurantimicrobium</taxon>
    </lineage>
</organism>
<keyword evidence="8" id="KW-1133">Transmembrane helix</keyword>
<evidence type="ECO:0000313" key="11">
    <source>
        <dbReference type="Proteomes" id="UP000246894"/>
    </source>
</evidence>
<dbReference type="OrthoDB" id="9762169at2"/>
<dbReference type="Gene3D" id="1.10.510.10">
    <property type="entry name" value="Transferase(Phosphotransferase) domain 1"/>
    <property type="match status" value="1"/>
</dbReference>
<evidence type="ECO:0000256" key="2">
    <source>
        <dbReference type="ARBA" id="ARBA00022527"/>
    </source>
</evidence>
<dbReference type="SMART" id="SM00220">
    <property type="entry name" value="S_TKc"/>
    <property type="match status" value="1"/>
</dbReference>
<evidence type="ECO:0000256" key="6">
    <source>
        <dbReference type="ARBA" id="ARBA00022840"/>
    </source>
</evidence>
<feature type="domain" description="Protein kinase" evidence="9">
    <location>
        <begin position="15"/>
        <end position="272"/>
    </location>
</feature>
<keyword evidence="2" id="KW-0723">Serine/threonine-protein kinase</keyword>
<dbReference type="Gene3D" id="3.30.200.20">
    <property type="entry name" value="Phosphorylase Kinase, domain 1"/>
    <property type="match status" value="1"/>
</dbReference>
<evidence type="ECO:0000256" key="5">
    <source>
        <dbReference type="ARBA" id="ARBA00022777"/>
    </source>
</evidence>
<dbReference type="InterPro" id="IPR000719">
    <property type="entry name" value="Prot_kinase_dom"/>
</dbReference>
<evidence type="ECO:0000256" key="1">
    <source>
        <dbReference type="ARBA" id="ARBA00012513"/>
    </source>
</evidence>
<keyword evidence="5 10" id="KW-0418">Kinase</keyword>
<reference evidence="10 11" key="1">
    <citation type="submission" date="2017-10" db="EMBL/GenBank/DDBJ databases">
        <title>Genome of an Actinobacterium that displays light-enhanced growth.</title>
        <authorList>
            <person name="Maresca J.A."/>
            <person name="Hempel P."/>
            <person name="Shevchenko O."/>
            <person name="Miller K.J."/>
            <person name="Hahn M.W."/>
        </authorList>
    </citation>
    <scope>NUCLEOTIDE SEQUENCE [LARGE SCALE GENOMIC DNA]</scope>
    <source>
        <strain evidence="10 11">MWH-Mo1</strain>
    </source>
</reference>
<gene>
    <name evidence="10" type="ORF">AURMO_01150</name>
</gene>
<dbReference type="InterPro" id="IPR008271">
    <property type="entry name" value="Ser/Thr_kinase_AS"/>
</dbReference>
<dbReference type="GO" id="GO:0004674">
    <property type="term" value="F:protein serine/threonine kinase activity"/>
    <property type="evidence" value="ECO:0007669"/>
    <property type="project" value="UniProtKB-KW"/>
</dbReference>
<dbReference type="AlphaFoldDB" id="A0A2Z3S3F8"/>
<keyword evidence="4 7" id="KW-0547">Nucleotide-binding</keyword>
<evidence type="ECO:0000256" key="4">
    <source>
        <dbReference type="ARBA" id="ARBA00022741"/>
    </source>
</evidence>
<dbReference type="GO" id="GO:0005524">
    <property type="term" value="F:ATP binding"/>
    <property type="evidence" value="ECO:0007669"/>
    <property type="project" value="UniProtKB-UniRule"/>
</dbReference>
<proteinExistence type="predicted"/>
<feature type="binding site" evidence="7">
    <location>
        <position position="44"/>
    </location>
    <ligand>
        <name>ATP</name>
        <dbReference type="ChEBI" id="CHEBI:30616"/>
    </ligand>
</feature>
<evidence type="ECO:0000256" key="3">
    <source>
        <dbReference type="ARBA" id="ARBA00022679"/>
    </source>
</evidence>
<protein>
    <recommendedName>
        <fullName evidence="1">non-specific serine/threonine protein kinase</fullName>
        <ecNumber evidence="1">2.7.11.1</ecNumber>
    </recommendedName>
</protein>
<keyword evidence="8" id="KW-0812">Transmembrane</keyword>
<evidence type="ECO:0000313" key="10">
    <source>
        <dbReference type="EMBL" id="AWR21743.1"/>
    </source>
</evidence>
<evidence type="ECO:0000259" key="9">
    <source>
        <dbReference type="PROSITE" id="PS50011"/>
    </source>
</evidence>
<dbReference type="KEGG" id="aum:AURMO_01150"/>
<dbReference type="PROSITE" id="PS50011">
    <property type="entry name" value="PROTEIN_KINASE_DOM"/>
    <property type="match status" value="1"/>
</dbReference>